<evidence type="ECO:0000256" key="1">
    <source>
        <dbReference type="SAM" id="Coils"/>
    </source>
</evidence>
<reference evidence="5 6" key="1">
    <citation type="journal article" date="2014" name="Genome Biol. Evol.">
        <title>The secreted proteins of Achlya hypogyna and Thraustotheca clavata identify the ancestral oomycete secretome and reveal gene acquisitions by horizontal gene transfer.</title>
        <authorList>
            <person name="Misner I."/>
            <person name="Blouin N."/>
            <person name="Leonard G."/>
            <person name="Richards T.A."/>
            <person name="Lane C.E."/>
        </authorList>
    </citation>
    <scope>NUCLEOTIDE SEQUENCE [LARGE SCALE GENOMIC DNA]</scope>
    <source>
        <strain evidence="5 6">ATCC 48635</strain>
    </source>
</reference>
<dbReference type="InterPro" id="IPR011993">
    <property type="entry name" value="PH-like_dom_sf"/>
</dbReference>
<dbReference type="EMBL" id="JNBR01000114">
    <property type="protein sequence ID" value="OQR97371.1"/>
    <property type="molecule type" value="Genomic_DNA"/>
</dbReference>
<dbReference type="InterPro" id="IPR036034">
    <property type="entry name" value="PDZ_sf"/>
</dbReference>
<dbReference type="Gene3D" id="2.30.29.30">
    <property type="entry name" value="Pleckstrin-homology domain (PH domain)/Phosphotyrosine-binding domain (PTB)"/>
    <property type="match status" value="1"/>
</dbReference>
<organism evidence="5 6">
    <name type="scientific">Achlya hypogyna</name>
    <name type="common">Oomycete</name>
    <name type="synonym">Protoachlya hypogyna</name>
    <dbReference type="NCBI Taxonomy" id="1202772"/>
    <lineage>
        <taxon>Eukaryota</taxon>
        <taxon>Sar</taxon>
        <taxon>Stramenopiles</taxon>
        <taxon>Oomycota</taxon>
        <taxon>Saprolegniomycetes</taxon>
        <taxon>Saprolegniales</taxon>
        <taxon>Achlyaceae</taxon>
        <taxon>Achlya</taxon>
    </lineage>
</organism>
<dbReference type="SMART" id="SM00233">
    <property type="entry name" value="PH"/>
    <property type="match status" value="1"/>
</dbReference>
<feature type="domain" description="WW" evidence="4">
    <location>
        <begin position="7"/>
        <end position="41"/>
    </location>
</feature>
<accession>A0A1V9ZHJ0</accession>
<evidence type="ECO:0000259" key="3">
    <source>
        <dbReference type="PROSITE" id="PS50003"/>
    </source>
</evidence>
<evidence type="ECO:0000313" key="6">
    <source>
        <dbReference type="Proteomes" id="UP000243579"/>
    </source>
</evidence>
<dbReference type="OrthoDB" id="185175at2759"/>
<feature type="region of interest" description="Disordered" evidence="2">
    <location>
        <begin position="409"/>
        <end position="478"/>
    </location>
</feature>
<dbReference type="AlphaFoldDB" id="A0A1V9ZHJ0"/>
<dbReference type="SUPFAM" id="SSF50156">
    <property type="entry name" value="PDZ domain-like"/>
    <property type="match status" value="1"/>
</dbReference>
<keyword evidence="1" id="KW-0175">Coiled coil</keyword>
<keyword evidence="6" id="KW-1185">Reference proteome</keyword>
<dbReference type="Pfam" id="PF00169">
    <property type="entry name" value="PH"/>
    <property type="match status" value="1"/>
</dbReference>
<dbReference type="Proteomes" id="UP000243579">
    <property type="component" value="Unassembled WGS sequence"/>
</dbReference>
<evidence type="ECO:0008006" key="7">
    <source>
        <dbReference type="Google" id="ProtNLM"/>
    </source>
</evidence>
<feature type="region of interest" description="Disordered" evidence="2">
    <location>
        <begin position="1"/>
        <end position="25"/>
    </location>
</feature>
<proteinExistence type="predicted"/>
<evidence type="ECO:0000313" key="5">
    <source>
        <dbReference type="EMBL" id="OQR97371.1"/>
    </source>
</evidence>
<dbReference type="SUPFAM" id="SSF51045">
    <property type="entry name" value="WW domain"/>
    <property type="match status" value="1"/>
</dbReference>
<name>A0A1V9ZHJ0_ACHHY</name>
<dbReference type="PROSITE" id="PS01159">
    <property type="entry name" value="WW_DOMAIN_1"/>
    <property type="match status" value="1"/>
</dbReference>
<sequence length="669" mass="73990">MQTMDDDALPEGWTKRESTSQPGRYYYVSPSGQTQWYPPRKSPAASVPKTFNWRCEIEIEFGPGRLGVGLKEVPQTTSIPFPMFQAEVEELPKLPGGKPGPAEIYNWSVKPDKRLYPGMRLTQINGFVLAGSKYTEVVDKLKRAERPVKLKFADASRGVYDKDETAPEAEAEAPKAAVTSAYPTLSAFSVQKQKKEEYMQLLVSSELSTEMWMLETQKIASEHKQVTLKWDLLSKSFNALMEQQLKCKKEIEVATYEQAKFTEMLAQLQAQEAGTVVSPEVLKTQELSAKNAELTADISAMSAGNKKLRKEREANQKLLDELEAQVTAAALKAATNAPAPAKLSVDDWCGIDPALSPRRKLELYAQKMANLEYELKKEEQRAKQAEAELAGLSRAYCEEADIAMDTMRGSIPRPSEEVTPARPTLKSIDEDLPPPAAMPPILMGSSRTGLHSQRSERARSGSSNATLKRADSRISTKSDVSAVVPAAADARPGLSRNTSSRGGASIAAAAAASLTPPQLAREGFLEKFPTHFNQEGGMFKSMRIMRGARERWCVLTPQGTLLYYKKRGDATPRAEIPLNDSSLEVICDALGNSYGAKSAKELTFTISTTLAQNKFQANSIDDLRKWVTAIRGVHAFWMSSGLEAQEDAELQRLVDEEQQRNQHRRAVEF</sequence>
<dbReference type="PROSITE" id="PS50020">
    <property type="entry name" value="WW_DOMAIN_2"/>
    <property type="match status" value="1"/>
</dbReference>
<dbReference type="PROSITE" id="PS50003">
    <property type="entry name" value="PH_DOMAIN"/>
    <property type="match status" value="1"/>
</dbReference>
<dbReference type="InterPro" id="IPR036020">
    <property type="entry name" value="WW_dom_sf"/>
</dbReference>
<gene>
    <name evidence="5" type="ORF">ACHHYP_11963</name>
</gene>
<protein>
    <recommendedName>
        <fullName evidence="7">WW domain-containing protein</fullName>
    </recommendedName>
</protein>
<dbReference type="Gene3D" id="2.20.70.10">
    <property type="match status" value="1"/>
</dbReference>
<dbReference type="InterPro" id="IPR001202">
    <property type="entry name" value="WW_dom"/>
</dbReference>
<dbReference type="SUPFAM" id="SSF50729">
    <property type="entry name" value="PH domain-like"/>
    <property type="match status" value="1"/>
</dbReference>
<dbReference type="InterPro" id="IPR001849">
    <property type="entry name" value="PH_domain"/>
</dbReference>
<feature type="domain" description="PH" evidence="3">
    <location>
        <begin position="518"/>
        <end position="635"/>
    </location>
</feature>
<feature type="coiled-coil region" evidence="1">
    <location>
        <begin position="361"/>
        <end position="395"/>
    </location>
</feature>
<comment type="caution">
    <text evidence="5">The sequence shown here is derived from an EMBL/GenBank/DDBJ whole genome shotgun (WGS) entry which is preliminary data.</text>
</comment>
<evidence type="ECO:0000259" key="4">
    <source>
        <dbReference type="PROSITE" id="PS50020"/>
    </source>
</evidence>
<evidence type="ECO:0000256" key="2">
    <source>
        <dbReference type="SAM" id="MobiDB-lite"/>
    </source>
</evidence>
<dbReference type="CDD" id="cd00821">
    <property type="entry name" value="PH"/>
    <property type="match status" value="1"/>
</dbReference>
<dbReference type="CDD" id="cd00201">
    <property type="entry name" value="WW"/>
    <property type="match status" value="1"/>
</dbReference>